<evidence type="ECO:0000313" key="3">
    <source>
        <dbReference type="Proteomes" id="UP001219568"/>
    </source>
</evidence>
<dbReference type="AlphaFoldDB" id="A0AAD6I2E1"/>
<feature type="transmembrane region" description="Helical" evidence="1">
    <location>
        <begin position="32"/>
        <end position="54"/>
    </location>
</feature>
<protein>
    <submittedName>
        <fullName evidence="2">Uncharacterized protein</fullName>
    </submittedName>
</protein>
<sequence length="119" mass="13902">MSTSYDLTSYGLTMSPTVCFVDNEFIQSTRCIIWSMLLLFTVQIAVLHVAVILIDKTIQLVTPRFLNLVVHVFGKVETYCDYLNWKWLAWLLNIVAKISTTEEDRRQQKQLIKEKEIVM</sequence>
<proteinExistence type="predicted"/>
<gene>
    <name evidence="2" type="ORF">N7460_012350</name>
</gene>
<dbReference type="Proteomes" id="UP001219568">
    <property type="component" value="Unassembled WGS sequence"/>
</dbReference>
<evidence type="ECO:0000313" key="2">
    <source>
        <dbReference type="EMBL" id="KAJ6027533.1"/>
    </source>
</evidence>
<keyword evidence="1" id="KW-0472">Membrane</keyword>
<keyword evidence="3" id="KW-1185">Reference proteome</keyword>
<keyword evidence="1" id="KW-1133">Transmembrane helix</keyword>
<reference evidence="2" key="1">
    <citation type="journal article" date="2023" name="IMA Fungus">
        <title>Comparative genomic study of the Penicillium genus elucidates a diverse pangenome and 15 lateral gene transfer events.</title>
        <authorList>
            <person name="Petersen C."/>
            <person name="Sorensen T."/>
            <person name="Nielsen M.R."/>
            <person name="Sondergaard T.E."/>
            <person name="Sorensen J.L."/>
            <person name="Fitzpatrick D.A."/>
            <person name="Frisvad J.C."/>
            <person name="Nielsen K.L."/>
        </authorList>
    </citation>
    <scope>NUCLEOTIDE SEQUENCE</scope>
    <source>
        <strain evidence="2">IBT 15450</strain>
    </source>
</reference>
<keyword evidence="1" id="KW-0812">Transmembrane</keyword>
<organism evidence="2 3">
    <name type="scientific">Penicillium canescens</name>
    <dbReference type="NCBI Taxonomy" id="5083"/>
    <lineage>
        <taxon>Eukaryota</taxon>
        <taxon>Fungi</taxon>
        <taxon>Dikarya</taxon>
        <taxon>Ascomycota</taxon>
        <taxon>Pezizomycotina</taxon>
        <taxon>Eurotiomycetes</taxon>
        <taxon>Eurotiomycetidae</taxon>
        <taxon>Eurotiales</taxon>
        <taxon>Aspergillaceae</taxon>
        <taxon>Penicillium</taxon>
    </lineage>
</organism>
<accession>A0AAD6I2E1</accession>
<dbReference type="EMBL" id="JAQJZL010000015">
    <property type="protein sequence ID" value="KAJ6027533.1"/>
    <property type="molecule type" value="Genomic_DNA"/>
</dbReference>
<reference evidence="2" key="2">
    <citation type="submission" date="2023-01" db="EMBL/GenBank/DDBJ databases">
        <authorList>
            <person name="Petersen C."/>
        </authorList>
    </citation>
    <scope>NUCLEOTIDE SEQUENCE</scope>
    <source>
        <strain evidence="2">IBT 15450</strain>
    </source>
</reference>
<evidence type="ECO:0000256" key="1">
    <source>
        <dbReference type="SAM" id="Phobius"/>
    </source>
</evidence>
<name>A0AAD6I2E1_PENCN</name>
<comment type="caution">
    <text evidence="2">The sequence shown here is derived from an EMBL/GenBank/DDBJ whole genome shotgun (WGS) entry which is preliminary data.</text>
</comment>